<protein>
    <submittedName>
        <fullName evidence="2">Uncharacterized protein</fullName>
    </submittedName>
</protein>
<keyword evidence="1" id="KW-0732">Signal</keyword>
<comment type="caution">
    <text evidence="2">The sequence shown here is derived from an EMBL/GenBank/DDBJ whole genome shotgun (WGS) entry which is preliminary data.</text>
</comment>
<dbReference type="Proteomes" id="UP000588068">
    <property type="component" value="Unassembled WGS sequence"/>
</dbReference>
<evidence type="ECO:0000313" key="3">
    <source>
        <dbReference type="Proteomes" id="UP000588068"/>
    </source>
</evidence>
<sequence length="189" mass="19699">MKSVFLGLAVAALSFASVVEAGTNGTYVMEGGAYTIDVEFVAGGLQIVEPNKTSLYTSAGQNEFQFTNPTNGITYGLRVIDDNTIEAFKPGSGQPATTLKRAAASFGGGESNADAAKYEALGSKYAELTASDPDNVHVWSACGAAALGWANMPADQAKDMARQSATLLKSIMVDMSSSPCPEVIPNDVW</sequence>
<evidence type="ECO:0000256" key="1">
    <source>
        <dbReference type="SAM" id="SignalP"/>
    </source>
</evidence>
<proteinExistence type="predicted"/>
<name>A0A841HWF4_9GAMM</name>
<accession>A0A841HWF4</accession>
<dbReference type="EMBL" id="JACHHZ010000007">
    <property type="protein sequence ID" value="MBB6096282.1"/>
    <property type="molecule type" value="Genomic_DNA"/>
</dbReference>
<dbReference type="AlphaFoldDB" id="A0A841HWF4"/>
<dbReference type="RefSeq" id="WP_184335669.1">
    <property type="nucleotide sequence ID" value="NZ_JACHHZ010000007.1"/>
</dbReference>
<evidence type="ECO:0000313" key="2">
    <source>
        <dbReference type="EMBL" id="MBB6096282.1"/>
    </source>
</evidence>
<reference evidence="2 3" key="1">
    <citation type="submission" date="2020-08" db="EMBL/GenBank/DDBJ databases">
        <title>Genomic Encyclopedia of Type Strains, Phase IV (KMG-IV): sequencing the most valuable type-strain genomes for metagenomic binning, comparative biology and taxonomic classification.</title>
        <authorList>
            <person name="Goeker M."/>
        </authorList>
    </citation>
    <scope>NUCLEOTIDE SEQUENCE [LARGE SCALE GENOMIC DNA]</scope>
    <source>
        <strain evidence="2 3">DSM 26723</strain>
    </source>
</reference>
<organism evidence="2 3">
    <name type="scientific">Povalibacter uvarum</name>
    <dbReference type="NCBI Taxonomy" id="732238"/>
    <lineage>
        <taxon>Bacteria</taxon>
        <taxon>Pseudomonadati</taxon>
        <taxon>Pseudomonadota</taxon>
        <taxon>Gammaproteobacteria</taxon>
        <taxon>Steroidobacterales</taxon>
        <taxon>Steroidobacteraceae</taxon>
        <taxon>Povalibacter</taxon>
    </lineage>
</organism>
<feature type="signal peptide" evidence="1">
    <location>
        <begin position="1"/>
        <end position="21"/>
    </location>
</feature>
<feature type="chain" id="PRO_5032841359" evidence="1">
    <location>
        <begin position="22"/>
        <end position="189"/>
    </location>
</feature>
<keyword evidence="3" id="KW-1185">Reference proteome</keyword>
<gene>
    <name evidence="2" type="ORF">HNQ60_005204</name>
</gene>